<proteinExistence type="predicted"/>
<evidence type="ECO:0000259" key="1">
    <source>
        <dbReference type="Pfam" id="PF00149"/>
    </source>
</evidence>
<protein>
    <submittedName>
        <fullName evidence="2">Transcriptional regulator</fullName>
    </submittedName>
</protein>
<gene>
    <name evidence="2" type="ORF">DI536_23625</name>
</gene>
<dbReference type="EMBL" id="QFQP01000023">
    <property type="protein sequence ID" value="PZR08883.1"/>
    <property type="molecule type" value="Genomic_DNA"/>
</dbReference>
<dbReference type="GO" id="GO:0016787">
    <property type="term" value="F:hydrolase activity"/>
    <property type="evidence" value="ECO:0007669"/>
    <property type="project" value="InterPro"/>
</dbReference>
<dbReference type="Pfam" id="PF00149">
    <property type="entry name" value="Metallophos"/>
    <property type="match status" value="1"/>
</dbReference>
<dbReference type="InterPro" id="IPR004843">
    <property type="entry name" value="Calcineurin-like_PHP"/>
</dbReference>
<dbReference type="Proteomes" id="UP000249061">
    <property type="component" value="Unassembled WGS sequence"/>
</dbReference>
<dbReference type="SUPFAM" id="SSF56300">
    <property type="entry name" value="Metallo-dependent phosphatases"/>
    <property type="match status" value="1"/>
</dbReference>
<evidence type="ECO:0000313" key="2">
    <source>
        <dbReference type="EMBL" id="PZR08883.1"/>
    </source>
</evidence>
<feature type="domain" description="Calcineurin-like phosphoesterase" evidence="1">
    <location>
        <begin position="8"/>
        <end position="96"/>
    </location>
</feature>
<organism evidence="2 3">
    <name type="scientific">Archangium gephyra</name>
    <dbReference type="NCBI Taxonomy" id="48"/>
    <lineage>
        <taxon>Bacteria</taxon>
        <taxon>Pseudomonadati</taxon>
        <taxon>Myxococcota</taxon>
        <taxon>Myxococcia</taxon>
        <taxon>Myxococcales</taxon>
        <taxon>Cystobacterineae</taxon>
        <taxon>Archangiaceae</taxon>
        <taxon>Archangium</taxon>
    </lineage>
</organism>
<accession>A0A2W5T7F9</accession>
<comment type="caution">
    <text evidence="2">The sequence shown here is derived from an EMBL/GenBank/DDBJ whole genome shotgun (WGS) entry which is preliminary data.</text>
</comment>
<sequence>MTFRRHVAMGDPQAPFDTVLAVLKHHRLLDGQDRLRDDVQLVSMGDHFDWGTPDQRSRATHDAVALLTWLASHPPEQVVLVAGNHDLARVFELAPFSTDADFEAAYEAAVRVYRHGADEAAFLARHPHVPDAEAVARDFSCFSVEQRTLVERLLAARRLVLAHEHRALLLVHAGVTVDDFERIGGVPSNAAEAAQALNAAEVAKLHQPGSAATGIARGVLFQRPAFPVVGDPQFSGPLRRRYDPRRLPSGFPQAIGHIRDKKCHEILGRWVKDVAPLDGPIRSLRISGDDVEYARGTFDDARLYFLDGGMNHTAPESYELFDLDRRAPLQ</sequence>
<dbReference type="AlphaFoldDB" id="A0A2W5T7F9"/>
<name>A0A2W5T7F9_9BACT</name>
<evidence type="ECO:0000313" key="3">
    <source>
        <dbReference type="Proteomes" id="UP000249061"/>
    </source>
</evidence>
<dbReference type="Gene3D" id="3.60.21.10">
    <property type="match status" value="1"/>
</dbReference>
<reference evidence="2 3" key="1">
    <citation type="submission" date="2017-08" db="EMBL/GenBank/DDBJ databases">
        <title>Infants hospitalized years apart are colonized by the same room-sourced microbial strains.</title>
        <authorList>
            <person name="Brooks B."/>
            <person name="Olm M.R."/>
            <person name="Firek B.A."/>
            <person name="Baker R."/>
            <person name="Thomas B.C."/>
            <person name="Morowitz M.J."/>
            <person name="Banfield J.F."/>
        </authorList>
    </citation>
    <scope>NUCLEOTIDE SEQUENCE [LARGE SCALE GENOMIC DNA]</scope>
    <source>
        <strain evidence="2">S2_003_000_R2_14</strain>
    </source>
</reference>
<dbReference type="InterPro" id="IPR029052">
    <property type="entry name" value="Metallo-depent_PP-like"/>
</dbReference>